<dbReference type="GO" id="GO:0000781">
    <property type="term" value="C:chromosome, telomeric region"/>
    <property type="evidence" value="ECO:0007669"/>
    <property type="project" value="UniProtKB-SubCell"/>
</dbReference>
<accession>A0A9W2YGU4</accession>
<dbReference type="InterPro" id="IPR011990">
    <property type="entry name" value="TPR-like_helical_dom_sf"/>
</dbReference>
<evidence type="ECO:0000256" key="14">
    <source>
        <dbReference type="ARBA" id="ARBA00078075"/>
    </source>
</evidence>
<feature type="region of interest" description="Disordered" evidence="17">
    <location>
        <begin position="693"/>
        <end position="820"/>
    </location>
</feature>
<dbReference type="PANTHER" id="PTHR15696:SF0">
    <property type="entry name" value="TELOMERASE-BINDING PROTEIN EST1A"/>
    <property type="match status" value="1"/>
</dbReference>
<feature type="region of interest" description="Disordered" evidence="17">
    <location>
        <begin position="1593"/>
        <end position="1630"/>
    </location>
</feature>
<evidence type="ECO:0000256" key="9">
    <source>
        <dbReference type="ARBA" id="ARBA00022801"/>
    </source>
</evidence>
<feature type="compositionally biased region" description="Basic and acidic residues" evidence="17">
    <location>
        <begin position="1612"/>
        <end position="1630"/>
    </location>
</feature>
<dbReference type="Pfam" id="PF13638">
    <property type="entry name" value="PIN_4"/>
    <property type="match status" value="1"/>
</dbReference>
<evidence type="ECO:0000256" key="10">
    <source>
        <dbReference type="ARBA" id="ARBA00022895"/>
    </source>
</evidence>
<keyword evidence="9" id="KW-0378">Hydrolase</keyword>
<feature type="compositionally biased region" description="Basic and acidic residues" evidence="17">
    <location>
        <begin position="293"/>
        <end position="329"/>
    </location>
</feature>
<keyword evidence="5" id="KW-0158">Chromosome</keyword>
<dbReference type="InterPro" id="IPR045153">
    <property type="entry name" value="Est1/Ebs1-like"/>
</dbReference>
<feature type="compositionally biased region" description="Basic and acidic residues" evidence="17">
    <location>
        <begin position="181"/>
        <end position="191"/>
    </location>
</feature>
<keyword evidence="10" id="KW-0779">Telomere</keyword>
<comment type="cofactor">
    <cofactor evidence="1">
        <name>Mn(2+)</name>
        <dbReference type="ChEBI" id="CHEBI:29035"/>
    </cofactor>
</comment>
<proteinExistence type="predicted"/>
<dbReference type="RefSeq" id="XP_055861947.1">
    <property type="nucleotide sequence ID" value="XM_056005972.1"/>
</dbReference>
<dbReference type="GO" id="GO:0000184">
    <property type="term" value="P:nuclear-transcribed mRNA catabolic process, nonsense-mediated decay"/>
    <property type="evidence" value="ECO:0007669"/>
    <property type="project" value="UniProtKB-KW"/>
</dbReference>
<dbReference type="PANTHER" id="PTHR15696">
    <property type="entry name" value="SMG-7 SUPPRESSOR WITH MORPHOLOGICAL EFFECT ON GENITALIA PROTEIN 7"/>
    <property type="match status" value="1"/>
</dbReference>
<feature type="region of interest" description="Disordered" evidence="17">
    <location>
        <begin position="523"/>
        <end position="602"/>
    </location>
</feature>
<dbReference type="FunFam" id="3.40.50.1010:FF:000014">
    <property type="entry name" value="telomerase-binding protein EST1A isoform X1"/>
    <property type="match status" value="1"/>
</dbReference>
<dbReference type="SUPFAM" id="SSF48452">
    <property type="entry name" value="TPR-like"/>
    <property type="match status" value="1"/>
</dbReference>
<feature type="compositionally biased region" description="Basic and acidic residues" evidence="17">
    <location>
        <begin position="723"/>
        <end position="744"/>
    </location>
</feature>
<keyword evidence="19" id="KW-1185">Reference proteome</keyword>
<evidence type="ECO:0000313" key="19">
    <source>
        <dbReference type="Proteomes" id="UP001165740"/>
    </source>
</evidence>
<dbReference type="GO" id="GO:0042162">
    <property type="term" value="F:telomeric DNA binding"/>
    <property type="evidence" value="ECO:0007669"/>
    <property type="project" value="TreeGrafter"/>
</dbReference>
<feature type="compositionally biased region" description="Basic and acidic residues" evidence="17">
    <location>
        <begin position="562"/>
        <end position="581"/>
    </location>
</feature>
<dbReference type="InterPro" id="IPR002716">
    <property type="entry name" value="PIN_dom"/>
</dbReference>
<feature type="domain" description="PIN" evidence="18">
    <location>
        <begin position="1675"/>
        <end position="1826"/>
    </location>
</feature>
<dbReference type="GO" id="GO:0005697">
    <property type="term" value="C:telomerase holoenzyme complex"/>
    <property type="evidence" value="ECO:0007669"/>
    <property type="project" value="TreeGrafter"/>
</dbReference>
<feature type="compositionally biased region" description="Basic residues" evidence="17">
    <location>
        <begin position="543"/>
        <end position="558"/>
    </location>
</feature>
<feature type="compositionally biased region" description="Basic and acidic residues" evidence="17">
    <location>
        <begin position="702"/>
        <end position="715"/>
    </location>
</feature>
<evidence type="ECO:0000256" key="17">
    <source>
        <dbReference type="SAM" id="MobiDB-lite"/>
    </source>
</evidence>
<dbReference type="GO" id="GO:0005829">
    <property type="term" value="C:cytosol"/>
    <property type="evidence" value="ECO:0007669"/>
    <property type="project" value="UniProtKB-SubCell"/>
</dbReference>
<comment type="subcellular location">
    <subcellularLocation>
        <location evidence="3">Chromosome</location>
        <location evidence="3">Telomere</location>
    </subcellularLocation>
    <subcellularLocation>
        <location evidence="2">Cytoplasm</location>
        <location evidence="2">Cytosol</location>
    </subcellularLocation>
    <subcellularLocation>
        <location evidence="4">Nucleus</location>
        <location evidence="4">Nucleolus</location>
    </subcellularLocation>
</comment>
<dbReference type="GO" id="GO:0070034">
    <property type="term" value="F:telomerase RNA binding"/>
    <property type="evidence" value="ECO:0007669"/>
    <property type="project" value="TreeGrafter"/>
</dbReference>
<feature type="compositionally biased region" description="Basic residues" evidence="17">
    <location>
        <begin position="57"/>
        <end position="67"/>
    </location>
</feature>
<feature type="compositionally biased region" description="Polar residues" evidence="17">
    <location>
        <begin position="530"/>
        <end position="541"/>
    </location>
</feature>
<protein>
    <recommendedName>
        <fullName evidence="13">Telomerase-binding protein EST1A</fullName>
    </recommendedName>
    <alternativeName>
        <fullName evidence="15">Ever shorter telomeres 1A</fullName>
    </alternativeName>
    <alternativeName>
        <fullName evidence="14">Nonsense mediated mRNA decay factor SMG6</fullName>
    </alternativeName>
    <alternativeName>
        <fullName evidence="16">Smg-6 homolog</fullName>
    </alternativeName>
</protein>
<dbReference type="GO" id="GO:0005730">
    <property type="term" value="C:nucleolus"/>
    <property type="evidence" value="ECO:0007669"/>
    <property type="project" value="UniProtKB-SubCell"/>
</dbReference>
<dbReference type="Gene3D" id="1.25.40.10">
    <property type="entry name" value="Tetratricopeptide repeat domain"/>
    <property type="match status" value="1"/>
</dbReference>
<dbReference type="InterPro" id="IPR029060">
    <property type="entry name" value="PIN-like_dom_sf"/>
</dbReference>
<dbReference type="CDD" id="cd09885">
    <property type="entry name" value="PIN_Smg6-like"/>
    <property type="match status" value="1"/>
</dbReference>
<feature type="compositionally biased region" description="Polar residues" evidence="17">
    <location>
        <begin position="859"/>
        <end position="871"/>
    </location>
</feature>
<feature type="compositionally biased region" description="Basic and acidic residues" evidence="17">
    <location>
        <begin position="797"/>
        <end position="808"/>
    </location>
</feature>
<sequence length="1848" mass="210337">MAAEEDIVKITFAHLEKIVKSSNLGMQESKARQDKRSESQRQQRSKRPEQQIYRPGQLRHTKSGKPGRKSDEGSREEDEGLAASNYDDADHFDSEDLKLDATDEDKGQKSRESSGDINFDDVNQRLDNLYIESPPREIKQESSEALESESPDDKASRDKRSGGGNRRGKRPDIRIYVPRARLGDKERRSEEKDEMVDGTAIKRDENKEEGDDQSEIVVTSVPDSLRKVQVKSKGGAMKVTVKNEPQTGAVSGNENSHNPPHRDTGQGQGKTSQQQKHNTRESPGSDVQGKQQSRKDNDHKNKNQPRNSEKFSRQFESRTHGRTRQDSVKSEMGNNDARKPFKKQPDRQPARTYYKNRRSSSSDSRPKEQRNSKMNSDEQPFSSETFPRTKGVTGKSTQVSVREINQSKNTKETLNGGKGNGREGEKFYWGMRRQRTGSISSEASYASNLSNGSYYSGSSDFTEDDEPEHILNWGEEVEKAHLEELARLVHDGTRKLTSSLDAYPGSLSLEGSAVLADQRMETTGLDRQKSVSADNVNQGKTKGSGRARHRRHRHRKNSSRQGSRDSSIHSSTHGDDVFSERGHRRRRKRLNSQGSQGGFQVQPIPRLGQKQHHLQHHDDQRSLESEAWGNRSGLQVTVGDNNRHVAISPSGSGGARLRHMSDEKWDPHYVSEYNVAEGEEDWDRGGDYGEDLKWNNSRHQRKDKEVNSGPKKDGTGVRSRRGSGRDDTHNKHTGSREERNKADNQGEYIEDWDHVPDRREPILDQRAVNPAHDSSVGGNRASHRGGRSQGRNINQTGRKDSIGHDGRHQPVQRAGSLNHDDLTISQKSRGGLIQLPVQQEPPRPHSNPSASYHAEQISHHNTTPQGSNTRGPSYGKRQLFDPKNPSKPIVIPEVIPPPPRFEETDKVSSPGAGSSPMPSSPENQPHPYPTPMFYPPEFMHPMYRFRPPFPPFMGGYPQPSIPPHIFYRFPRMAPPDMGFYNSCEVDAENLMSAASRTQCRLMAEQILRDSAPFDSQLGNILSRRPLSDDSLRMVNQIRAELQNRLEQIILMDIEVANKHNVEQTLWKSVYYQVIESHRKRLGEESQDVQSKQKLMDVLDEGSRFFENLLKKLQSVYGFDLDLFSDGNKLIPENVSRIVKLALLSAQRVMMFLGDIARYREQASDTTNYGKARHWYLKAQRIHPRNGRPYNQLAILAVYTRRKLDAVYYYMRSLAASNPILTARESLMSLFDEVRRKVDAAEKKRFEERRHRMALRRKPQRRGPRVEIWVLPDGTCTQDRVEEDEEDDLSSLSVFELNKRFVLTYLNVHGKLFTKINFEVFAESSSLMLQEFQILIQHSPCVFSCTRLLQLMVINMFSIDNTALKDESLEDSCRSVLQEHAVEIALDMFGLLVKRSCELLSAQIEAQKSSKSNEQQKDANSLMSENPLAPSKCEQTLADGSLSLDEDLHHMLPALKIWVDWMMCHPHLWNPQPFNRPPDLGPQIDVWKNLATFCDLLNEIETKQGCLIRESQEGFEPVILQEDTTLAGFVPMLSAPQEIFYADTQVDKELAEDWLRIEKLRLFGEYLCGVEPAMLAFNVESGKYYAVAPSPTRSEEKLVNKEDNSGEESDGVIIEHDDSGDDAKKETNEKNNIELLKAKKAELSRQREEREKNKENMEAILDSHRHAKIELEICPIFLIPDTNCFIDHFSSVQKILQSKKYTLVVPLVVINELDGLARGARDKQYDSPDHAHMVKTQSQAAIDFLESEFEKKNPNLKALTAKGSTLETIAFRSEEPNNAGINDDIILNCCLHYCKDMAREFMPKDKDQPVRLYREVVLLTDDRNLRLKAHTCNIPVKDVPNFKRWSKIT</sequence>
<feature type="region of interest" description="Disordered" evidence="17">
    <location>
        <begin position="1407"/>
        <end position="1426"/>
    </location>
</feature>
<keyword evidence="6" id="KW-0963">Cytoplasm</keyword>
<keyword evidence="7" id="KW-0540">Nuclease</keyword>
<feature type="compositionally biased region" description="Polar residues" evidence="17">
    <location>
        <begin position="1407"/>
        <end position="1423"/>
    </location>
</feature>
<dbReference type="Pfam" id="PF10374">
    <property type="entry name" value="EST1"/>
    <property type="match status" value="1"/>
</dbReference>
<dbReference type="GO" id="GO:0004519">
    <property type="term" value="F:endonuclease activity"/>
    <property type="evidence" value="ECO:0007669"/>
    <property type="project" value="UniProtKB-KW"/>
</dbReference>
<feature type="compositionally biased region" description="Basic and acidic residues" evidence="17">
    <location>
        <begin position="1593"/>
        <end position="1603"/>
    </location>
</feature>
<feature type="compositionally biased region" description="Basic and acidic residues" evidence="17">
    <location>
        <begin position="88"/>
        <end position="114"/>
    </location>
</feature>
<feature type="compositionally biased region" description="Polar residues" evidence="17">
    <location>
        <begin position="243"/>
        <end position="258"/>
    </location>
</feature>
<feature type="compositionally biased region" description="Basic and acidic residues" evidence="17">
    <location>
        <begin position="29"/>
        <end position="49"/>
    </location>
</feature>
<organism evidence="19 20">
    <name type="scientific">Biomphalaria glabrata</name>
    <name type="common">Bloodfluke planorb</name>
    <name type="synonym">Freshwater snail</name>
    <dbReference type="NCBI Taxonomy" id="6526"/>
    <lineage>
        <taxon>Eukaryota</taxon>
        <taxon>Metazoa</taxon>
        <taxon>Spiralia</taxon>
        <taxon>Lophotrochozoa</taxon>
        <taxon>Mollusca</taxon>
        <taxon>Gastropoda</taxon>
        <taxon>Heterobranchia</taxon>
        <taxon>Euthyneura</taxon>
        <taxon>Panpulmonata</taxon>
        <taxon>Hygrophila</taxon>
        <taxon>Lymnaeoidea</taxon>
        <taxon>Planorbidae</taxon>
        <taxon>Biomphalaria</taxon>
    </lineage>
</organism>
<feature type="region of interest" description="Disordered" evidence="17">
    <location>
        <begin position="836"/>
        <end position="929"/>
    </location>
</feature>
<dbReference type="Pfam" id="PF10373">
    <property type="entry name" value="EST1_DNA_bind"/>
    <property type="match status" value="1"/>
</dbReference>
<reference evidence="20" key="1">
    <citation type="submission" date="2025-08" db="UniProtKB">
        <authorList>
            <consortium name="RefSeq"/>
        </authorList>
    </citation>
    <scope>IDENTIFICATION</scope>
</reference>
<dbReference type="FunFam" id="1.25.40.10:FF:000094">
    <property type="entry name" value="telomerase-binding protein EST1A isoform X1"/>
    <property type="match status" value="1"/>
</dbReference>
<dbReference type="Gene3D" id="3.40.50.1010">
    <property type="entry name" value="5'-nuclease"/>
    <property type="match status" value="1"/>
</dbReference>
<evidence type="ECO:0000256" key="3">
    <source>
        <dbReference type="ARBA" id="ARBA00004574"/>
    </source>
</evidence>
<evidence type="ECO:0000259" key="18">
    <source>
        <dbReference type="SMART" id="SM00670"/>
    </source>
</evidence>
<name>A0A9W2YGU4_BIOGL</name>
<evidence type="ECO:0000256" key="5">
    <source>
        <dbReference type="ARBA" id="ARBA00022454"/>
    </source>
</evidence>
<evidence type="ECO:0000256" key="11">
    <source>
        <dbReference type="ARBA" id="ARBA00023161"/>
    </source>
</evidence>
<feature type="compositionally biased region" description="Basic and acidic residues" evidence="17">
    <location>
        <begin position="336"/>
        <end position="349"/>
    </location>
</feature>
<evidence type="ECO:0000256" key="4">
    <source>
        <dbReference type="ARBA" id="ARBA00004604"/>
    </source>
</evidence>
<dbReference type="OMA" id="QLMVINM"/>
<dbReference type="Proteomes" id="UP001165740">
    <property type="component" value="Chromosome 12"/>
</dbReference>
<evidence type="ECO:0000256" key="12">
    <source>
        <dbReference type="ARBA" id="ARBA00023242"/>
    </source>
</evidence>
<dbReference type="InterPro" id="IPR018834">
    <property type="entry name" value="DNA/RNA-bd_Est1-type"/>
</dbReference>
<dbReference type="GeneID" id="106074733"/>
<evidence type="ECO:0000256" key="1">
    <source>
        <dbReference type="ARBA" id="ARBA00001936"/>
    </source>
</evidence>
<evidence type="ECO:0000313" key="20">
    <source>
        <dbReference type="RefSeq" id="XP_055861947.1"/>
    </source>
</evidence>
<dbReference type="SUPFAM" id="SSF88723">
    <property type="entry name" value="PIN domain-like"/>
    <property type="match status" value="1"/>
</dbReference>
<evidence type="ECO:0000256" key="6">
    <source>
        <dbReference type="ARBA" id="ARBA00022490"/>
    </source>
</evidence>
<feature type="compositionally biased region" description="Basic and acidic residues" evidence="17">
    <location>
        <begin position="751"/>
        <end position="763"/>
    </location>
</feature>
<dbReference type="GO" id="GO:0016787">
    <property type="term" value="F:hydrolase activity"/>
    <property type="evidence" value="ECO:0007669"/>
    <property type="project" value="UniProtKB-KW"/>
</dbReference>
<feature type="compositionally biased region" description="Polar residues" evidence="17">
    <location>
        <begin position="394"/>
        <end position="408"/>
    </location>
</feature>
<evidence type="ECO:0000256" key="13">
    <source>
        <dbReference type="ARBA" id="ARBA00069784"/>
    </source>
</evidence>
<keyword evidence="11" id="KW-0866">Nonsense-mediated mRNA decay</keyword>
<keyword evidence="8" id="KW-0255">Endonuclease</keyword>
<gene>
    <name evidence="20" type="primary">LOC106074733</name>
</gene>
<evidence type="ECO:0000256" key="16">
    <source>
        <dbReference type="ARBA" id="ARBA00083936"/>
    </source>
</evidence>
<dbReference type="InterPro" id="IPR019458">
    <property type="entry name" value="Est1-like_N"/>
</dbReference>
<evidence type="ECO:0000256" key="2">
    <source>
        <dbReference type="ARBA" id="ARBA00004514"/>
    </source>
</evidence>
<feature type="region of interest" description="Disordered" evidence="17">
    <location>
        <begin position="634"/>
        <end position="659"/>
    </location>
</feature>
<evidence type="ECO:0000256" key="7">
    <source>
        <dbReference type="ARBA" id="ARBA00022722"/>
    </source>
</evidence>
<feature type="compositionally biased region" description="Low complexity" evidence="17">
    <location>
        <begin position="908"/>
        <end position="921"/>
    </location>
</feature>
<dbReference type="OrthoDB" id="2017974at2759"/>
<evidence type="ECO:0000256" key="15">
    <source>
        <dbReference type="ARBA" id="ARBA00083388"/>
    </source>
</evidence>
<feature type="region of interest" description="Disordered" evidence="17">
    <location>
        <begin position="19"/>
        <end position="428"/>
    </location>
</feature>
<feature type="compositionally biased region" description="Basic and acidic residues" evidence="17">
    <location>
        <begin position="151"/>
        <end position="161"/>
    </location>
</feature>
<dbReference type="SMART" id="SM00670">
    <property type="entry name" value="PINc"/>
    <property type="match status" value="1"/>
</dbReference>
<keyword evidence="12" id="KW-0539">Nucleus</keyword>
<feature type="compositionally biased region" description="Polar residues" evidence="17">
    <location>
        <begin position="372"/>
        <end position="386"/>
    </location>
</feature>
<evidence type="ECO:0000256" key="8">
    <source>
        <dbReference type="ARBA" id="ARBA00022759"/>
    </source>
</evidence>